<dbReference type="SUPFAM" id="SSF51197">
    <property type="entry name" value="Clavaminate synthase-like"/>
    <property type="match status" value="1"/>
</dbReference>
<name>A0A6A6SXS9_9PLEO</name>
<protein>
    <submittedName>
        <fullName evidence="2">DUF1479-domain-containing protein</fullName>
    </submittedName>
</protein>
<sequence length="501" mass="55788">MNRATRSACLKCPTFRAGNCLGRPAISTSKRLMASEAATLTRKDKAEGDISSVFTSFSGRKANPLPDRFREVKKRLTVGFEEQIQKSWDDLVEVLKVRTEEVATKRESIIPQIKFADIQNSTVPSDSIQAVRQTGVAVVRGVVPKDVTEALLADVRQYFSSHPFKGFPSEAAQKVVYESYWSPSQVKARSHPNMLKTQSWMNQLYTADSNQKIDLSVPLSYCDRVQIRPPGDKQFALSPHVDGGGVERWEDKNYNHTYREIFKGNWREYNPWDLTGRLDADMNMYDGPGGCSVFRTFQGWLGLSRHGPRGGTLVVHPILQPSTAYWMLRPFFKPTQKGSLDGWKFSLDDEDGNIFLHGANPGTAQEHNPDIHPHLRLQETMIPYPTVEPGDTVFWSADTIHGTESENTGNVDACVFYIPSVPLTPNNAQYIAQQRDSFLKGSPPPDFPGGAGESEFAERAKTDDVASDAGKLAMGLKPLRASGRDEKQNAIATETNKILGF</sequence>
<dbReference type="PANTHER" id="PTHR30613:SF1">
    <property type="entry name" value="DUF1479 DOMAIN PROTEIN (AFU_ORTHOLOGUE AFUA_5G09280)"/>
    <property type="match status" value="1"/>
</dbReference>
<feature type="region of interest" description="Disordered" evidence="1">
    <location>
        <begin position="439"/>
        <end position="460"/>
    </location>
</feature>
<dbReference type="Proteomes" id="UP000799324">
    <property type="component" value="Unassembled WGS sequence"/>
</dbReference>
<dbReference type="Pfam" id="PF07350">
    <property type="entry name" value="Gig2-like"/>
    <property type="match status" value="1"/>
</dbReference>
<keyword evidence="3" id="KW-1185">Reference proteome</keyword>
<dbReference type="OrthoDB" id="8249012at2759"/>
<reference evidence="2" key="1">
    <citation type="journal article" date="2020" name="Stud. Mycol.">
        <title>101 Dothideomycetes genomes: a test case for predicting lifestyles and emergence of pathogens.</title>
        <authorList>
            <person name="Haridas S."/>
            <person name="Albert R."/>
            <person name="Binder M."/>
            <person name="Bloem J."/>
            <person name="Labutti K."/>
            <person name="Salamov A."/>
            <person name="Andreopoulos B."/>
            <person name="Baker S."/>
            <person name="Barry K."/>
            <person name="Bills G."/>
            <person name="Bluhm B."/>
            <person name="Cannon C."/>
            <person name="Castanera R."/>
            <person name="Culley D."/>
            <person name="Daum C."/>
            <person name="Ezra D."/>
            <person name="Gonzalez J."/>
            <person name="Henrissat B."/>
            <person name="Kuo A."/>
            <person name="Liang C."/>
            <person name="Lipzen A."/>
            <person name="Lutzoni F."/>
            <person name="Magnuson J."/>
            <person name="Mondo S."/>
            <person name="Nolan M."/>
            <person name="Ohm R."/>
            <person name="Pangilinan J."/>
            <person name="Park H.-J."/>
            <person name="Ramirez L."/>
            <person name="Alfaro M."/>
            <person name="Sun H."/>
            <person name="Tritt A."/>
            <person name="Yoshinaga Y."/>
            <person name="Zwiers L.-H."/>
            <person name="Turgeon B."/>
            <person name="Goodwin S."/>
            <person name="Spatafora J."/>
            <person name="Crous P."/>
            <person name="Grigoriev I."/>
        </authorList>
    </citation>
    <scope>NUCLEOTIDE SEQUENCE</scope>
    <source>
        <strain evidence="2">CBS 122681</strain>
    </source>
</reference>
<dbReference type="AlphaFoldDB" id="A0A6A6SXS9"/>
<evidence type="ECO:0000313" key="2">
    <source>
        <dbReference type="EMBL" id="KAF2651393.1"/>
    </source>
</evidence>
<dbReference type="EMBL" id="MU004427">
    <property type="protein sequence ID" value="KAF2651393.1"/>
    <property type="molecule type" value="Genomic_DNA"/>
</dbReference>
<dbReference type="InterPro" id="IPR027443">
    <property type="entry name" value="IPNS-like_sf"/>
</dbReference>
<evidence type="ECO:0000256" key="1">
    <source>
        <dbReference type="SAM" id="MobiDB-lite"/>
    </source>
</evidence>
<evidence type="ECO:0000313" key="3">
    <source>
        <dbReference type="Proteomes" id="UP000799324"/>
    </source>
</evidence>
<dbReference type="InterPro" id="IPR010856">
    <property type="entry name" value="Gig2-like"/>
</dbReference>
<organism evidence="2 3">
    <name type="scientific">Lophiostoma macrostomum CBS 122681</name>
    <dbReference type="NCBI Taxonomy" id="1314788"/>
    <lineage>
        <taxon>Eukaryota</taxon>
        <taxon>Fungi</taxon>
        <taxon>Dikarya</taxon>
        <taxon>Ascomycota</taxon>
        <taxon>Pezizomycotina</taxon>
        <taxon>Dothideomycetes</taxon>
        <taxon>Pleosporomycetidae</taxon>
        <taxon>Pleosporales</taxon>
        <taxon>Lophiostomataceae</taxon>
        <taxon>Lophiostoma</taxon>
    </lineage>
</organism>
<accession>A0A6A6SXS9</accession>
<proteinExistence type="predicted"/>
<dbReference type="PANTHER" id="PTHR30613">
    <property type="entry name" value="UNCHARACTERIZED PROTEIN YBIU-RELATED"/>
    <property type="match status" value="1"/>
</dbReference>
<dbReference type="Gene3D" id="2.60.120.330">
    <property type="entry name" value="B-lactam Antibiotic, Isopenicillin N Synthase, Chain"/>
    <property type="match status" value="1"/>
</dbReference>
<gene>
    <name evidence="2" type="ORF">K491DRAFT_607011</name>
</gene>